<name>A0A1I6P9G3_9PSEU</name>
<keyword evidence="1" id="KW-1133">Transmembrane helix</keyword>
<gene>
    <name evidence="3" type="ORF">SAMN05660874_00575</name>
</gene>
<sequence length="315" mass="32956">MNHRKAFLVVSLLWSVLVTVALIAPLVLLRDRLPDPIATHFGFGGVPDGSTSRALFPLVVLPGWLLVAVFAVIVGTAGRRRAHRAGSAALLGAAALFFAGLLGSTLWVNLDHAGWRDARLPLWHVLPVLGAAAVAGWLGWLLGNRGPDEPGAEPEPAGALDLAPGRREVWISSASSRVLTAVGAAGVLIGVGLLPLVSAGVAVPVLIVGVLVLGLSSARTRVDDSGVHVAFGLQRFPVRRIRLDRISAASVAHHHALSVGGWGYRVLPAATAIMLRSGDCLVLRLTSGRDFIISADEPERGAELLNALIAERSAM</sequence>
<dbReference type="AlphaFoldDB" id="A0A1I6P9G3"/>
<feature type="transmembrane region" description="Helical" evidence="1">
    <location>
        <begin position="122"/>
        <end position="142"/>
    </location>
</feature>
<evidence type="ECO:0000313" key="4">
    <source>
        <dbReference type="Proteomes" id="UP000198852"/>
    </source>
</evidence>
<feature type="transmembrane region" description="Helical" evidence="1">
    <location>
        <begin position="54"/>
        <end position="76"/>
    </location>
</feature>
<dbReference type="Pfam" id="PF07853">
    <property type="entry name" value="DUF1648"/>
    <property type="match status" value="1"/>
</dbReference>
<accession>A0A1I6P9G3</accession>
<dbReference type="EMBL" id="FOZX01000001">
    <property type="protein sequence ID" value="SFS36816.1"/>
    <property type="molecule type" value="Genomic_DNA"/>
</dbReference>
<keyword evidence="4" id="KW-1185">Reference proteome</keyword>
<feature type="transmembrane region" description="Helical" evidence="1">
    <location>
        <begin position="196"/>
        <end position="215"/>
    </location>
</feature>
<feature type="transmembrane region" description="Helical" evidence="1">
    <location>
        <begin position="88"/>
        <end position="110"/>
    </location>
</feature>
<dbReference type="STRING" id="95161.SAMN05660874_00575"/>
<feature type="transmembrane region" description="Helical" evidence="1">
    <location>
        <begin position="169"/>
        <end position="190"/>
    </location>
</feature>
<protein>
    <recommendedName>
        <fullName evidence="2">DUF1648 domain-containing protein</fullName>
    </recommendedName>
</protein>
<organism evidence="3 4">
    <name type="scientific">Saccharopolyspora flava</name>
    <dbReference type="NCBI Taxonomy" id="95161"/>
    <lineage>
        <taxon>Bacteria</taxon>
        <taxon>Bacillati</taxon>
        <taxon>Actinomycetota</taxon>
        <taxon>Actinomycetes</taxon>
        <taxon>Pseudonocardiales</taxon>
        <taxon>Pseudonocardiaceae</taxon>
        <taxon>Saccharopolyspora</taxon>
    </lineage>
</organism>
<dbReference type="RefSeq" id="WP_175547906.1">
    <property type="nucleotide sequence ID" value="NZ_FOZX01000001.1"/>
</dbReference>
<keyword evidence="1" id="KW-0812">Transmembrane</keyword>
<evidence type="ECO:0000313" key="3">
    <source>
        <dbReference type="EMBL" id="SFS36816.1"/>
    </source>
</evidence>
<dbReference type="InterPro" id="IPR012867">
    <property type="entry name" value="DUF1648"/>
</dbReference>
<keyword evidence="1" id="KW-0472">Membrane</keyword>
<proteinExistence type="predicted"/>
<reference evidence="4" key="1">
    <citation type="submission" date="2016-10" db="EMBL/GenBank/DDBJ databases">
        <authorList>
            <person name="Varghese N."/>
            <person name="Submissions S."/>
        </authorList>
    </citation>
    <scope>NUCLEOTIDE SEQUENCE [LARGE SCALE GENOMIC DNA]</scope>
    <source>
        <strain evidence="4">DSM 44771</strain>
    </source>
</reference>
<feature type="domain" description="DUF1648" evidence="2">
    <location>
        <begin position="18"/>
        <end position="65"/>
    </location>
</feature>
<evidence type="ECO:0000256" key="1">
    <source>
        <dbReference type="SAM" id="Phobius"/>
    </source>
</evidence>
<dbReference type="Proteomes" id="UP000198852">
    <property type="component" value="Unassembled WGS sequence"/>
</dbReference>
<evidence type="ECO:0000259" key="2">
    <source>
        <dbReference type="Pfam" id="PF07853"/>
    </source>
</evidence>